<evidence type="ECO:0000313" key="2">
    <source>
        <dbReference type="EMBL" id="MBR0667214.1"/>
    </source>
</evidence>
<dbReference type="InterPro" id="IPR050509">
    <property type="entry name" value="CoA-transferase_III"/>
</dbReference>
<reference evidence="3" key="1">
    <citation type="journal article" date="2021" name="Syst. Appl. Microbiol.">
        <title>Roseomonas hellenica sp. nov., isolated from roots of wild-growing Alkanna tinctoria.</title>
        <authorList>
            <person name="Rat A."/>
            <person name="Naranjo H.D."/>
            <person name="Lebbe L."/>
            <person name="Cnockaert M."/>
            <person name="Krigas N."/>
            <person name="Grigoriadou K."/>
            <person name="Maloupa E."/>
            <person name="Willems A."/>
        </authorList>
    </citation>
    <scope>NUCLEOTIDE SEQUENCE [LARGE SCALE GENOMIC DNA]</scope>
    <source>
        <strain evidence="3">LMG 31523</strain>
    </source>
</reference>
<dbReference type="InterPro" id="IPR044855">
    <property type="entry name" value="CoA-Trfase_III_dom3_sf"/>
</dbReference>
<dbReference type="EMBL" id="JAAGBB010000031">
    <property type="protein sequence ID" value="MBR0667214.1"/>
    <property type="molecule type" value="Genomic_DNA"/>
</dbReference>
<accession>A0ABS5F3Q9</accession>
<organism evidence="2 3">
    <name type="scientific">Plastoroseomonas hellenica</name>
    <dbReference type="NCBI Taxonomy" id="2687306"/>
    <lineage>
        <taxon>Bacteria</taxon>
        <taxon>Pseudomonadati</taxon>
        <taxon>Pseudomonadota</taxon>
        <taxon>Alphaproteobacteria</taxon>
        <taxon>Acetobacterales</taxon>
        <taxon>Acetobacteraceae</taxon>
        <taxon>Plastoroseomonas</taxon>
    </lineage>
</organism>
<proteinExistence type="predicted"/>
<dbReference type="PANTHER" id="PTHR48228">
    <property type="entry name" value="SUCCINYL-COA--D-CITRAMALATE COA-TRANSFERASE"/>
    <property type="match status" value="1"/>
</dbReference>
<protein>
    <submittedName>
        <fullName evidence="2">CoA transferase</fullName>
    </submittedName>
</protein>
<dbReference type="Gene3D" id="3.40.50.10540">
    <property type="entry name" value="Crotonobetainyl-coa:carnitine coa-transferase, domain 1"/>
    <property type="match status" value="2"/>
</dbReference>
<dbReference type="GO" id="GO:0016740">
    <property type="term" value="F:transferase activity"/>
    <property type="evidence" value="ECO:0007669"/>
    <property type="project" value="UniProtKB-KW"/>
</dbReference>
<dbReference type="InterPro" id="IPR023606">
    <property type="entry name" value="CoA-Trfase_III_dom_1_sf"/>
</dbReference>
<keyword evidence="3" id="KW-1185">Reference proteome</keyword>
<dbReference type="Gene3D" id="3.30.1540.10">
    <property type="entry name" value="formyl-coa transferase, domain 3"/>
    <property type="match status" value="2"/>
</dbReference>
<evidence type="ECO:0000313" key="3">
    <source>
        <dbReference type="Proteomes" id="UP001196870"/>
    </source>
</evidence>
<evidence type="ECO:0000256" key="1">
    <source>
        <dbReference type="ARBA" id="ARBA00022679"/>
    </source>
</evidence>
<dbReference type="SUPFAM" id="SSF89796">
    <property type="entry name" value="CoA-transferase family III (CaiB/BaiF)"/>
    <property type="match status" value="2"/>
</dbReference>
<dbReference type="InterPro" id="IPR003673">
    <property type="entry name" value="CoA-Trfase_fam_III"/>
</dbReference>
<dbReference type="Proteomes" id="UP001196870">
    <property type="component" value="Unassembled WGS sequence"/>
</dbReference>
<comment type="caution">
    <text evidence="2">The sequence shown here is derived from an EMBL/GenBank/DDBJ whole genome shotgun (WGS) entry which is preliminary data.</text>
</comment>
<gene>
    <name evidence="2" type="ORF">GXW71_22845</name>
</gene>
<keyword evidence="1 2" id="KW-0808">Transferase</keyword>
<dbReference type="RefSeq" id="WP_211854992.1">
    <property type="nucleotide sequence ID" value="NZ_JAAGBB010000031.1"/>
</dbReference>
<dbReference type="Pfam" id="PF02515">
    <property type="entry name" value="CoA_transf_3"/>
    <property type="match status" value="2"/>
</dbReference>
<name>A0ABS5F3Q9_9PROT</name>
<dbReference type="PANTHER" id="PTHR48228:SF6">
    <property type="entry name" value="L-CARNITINE COA-TRANSFERASE"/>
    <property type="match status" value="1"/>
</dbReference>
<sequence>MASLSPLSGVRVLELGGGVALAFAGRLLADLGAEVLRPAWPDEPLRRDGPIAHLPDGADASLLFAYLNHGKRHFTVDSGRPEDAARIAQLARSADLVLWAPEEGDPALAALLPGRDDPARRPTVVLTAHGLSGPRAGTPGNAFTAQHGGGFAYHQSCPVTDPEEASPIGCADREAPMLLGLIGANAALCALLDRTGTAAPYLDVSAEDVFAWMLVDALAELHDGVLPPGRRRVKGREITIAGGLVWLLRCSDGLILVSPREDHQWARWITLIGEPDWAQDPLLCGGRAARTANARGLGQLMTEWSVHQKAREVFDQAQAARVPCFPISTAADLITNRQLAARGFFRPLALAKGKAAPMPGLPFAMRDGAGDILPRGAPVTAPAAEPDTGAFAPHSMPAPALPGGRPGLPLAGLRVVDFSWVVAGPMATKMLGALGAEIIKIESTQRPEFAHRSGWFAVVNNNKRSCTVDITTPEGQGLIRDLVATSDVVVENFSSRVLRKNNLAYEDLAAVRPDLVYVSASGLGRDGPERDLLAYGSLLQAYSGRVGLIGRANPALEGMGIMPAWTDPVTSLWESMAIMAALRHRAATGRGAHIDLSMLEATVTLLPEAVLLAGLGRPVARNGSLEDLGAAPSGLFRCGGEDDWLAVAAPRDADWVGLCRALDRADWLDEAALQTAAGRLAAQERLRQGIAAWCAIRDGKAAEATLHAHGVPAARSRGIHELVRDPHLTERGLFRQLPDGQWSIALPWLGLGGDRGALAPRPGLGADNDYVFGDLLRLAPARREALAEAGAIR</sequence>